<accession>A0AAP2G201</accession>
<evidence type="ECO:0000313" key="1">
    <source>
        <dbReference type="EMBL" id="MBS9525424.1"/>
    </source>
</evidence>
<dbReference type="Gene3D" id="6.10.140.1340">
    <property type="match status" value="1"/>
</dbReference>
<evidence type="ECO:0000313" key="2">
    <source>
        <dbReference type="Proteomes" id="UP001319104"/>
    </source>
</evidence>
<dbReference type="EMBL" id="JAHCMY010000012">
    <property type="protein sequence ID" value="MBS9525424.1"/>
    <property type="molecule type" value="Genomic_DNA"/>
</dbReference>
<dbReference type="RefSeq" id="WP_213946284.1">
    <property type="nucleotide sequence ID" value="NZ_JAHCMY010000012.1"/>
</dbReference>
<dbReference type="Proteomes" id="UP001319104">
    <property type="component" value="Unassembled WGS sequence"/>
</dbReference>
<dbReference type="AlphaFoldDB" id="A0AAP2G201"/>
<gene>
    <name evidence="1" type="ORF">KI659_15510</name>
</gene>
<comment type="caution">
    <text evidence="1">The sequence shown here is derived from an EMBL/GenBank/DDBJ whole genome shotgun (WGS) entry which is preliminary data.</text>
</comment>
<keyword evidence="2" id="KW-1185">Reference proteome</keyword>
<protein>
    <submittedName>
        <fullName evidence="1">DUF2892 domain-containing protein</fullName>
    </submittedName>
</protein>
<proteinExistence type="predicted"/>
<name>A0AAP2G201_9BACT</name>
<sequence>MLSSSYLTNDRVRTVTDPEINEEIDNDIEENVRFYSIQNPITIRRRIKDLDEEWDVERVLELNASTLAFTGIALGALGSKKWLLLSALVTGFLAQHAIQGWCPPLVILRKLKIRTRKEIDMEKFALLQALEKREAHI</sequence>
<reference evidence="1 2" key="1">
    <citation type="submission" date="2021-05" db="EMBL/GenBank/DDBJ databases">
        <authorList>
            <person name="Zhang Z.D."/>
            <person name="Osman G."/>
        </authorList>
    </citation>
    <scope>NUCLEOTIDE SEQUENCE [LARGE SCALE GENOMIC DNA]</scope>
    <source>
        <strain evidence="1 2">KCTC 32217</strain>
    </source>
</reference>
<organism evidence="1 2">
    <name type="scientific">Litoribacter ruber</name>
    <dbReference type="NCBI Taxonomy" id="702568"/>
    <lineage>
        <taxon>Bacteria</taxon>
        <taxon>Pseudomonadati</taxon>
        <taxon>Bacteroidota</taxon>
        <taxon>Cytophagia</taxon>
        <taxon>Cytophagales</taxon>
        <taxon>Cyclobacteriaceae</taxon>
        <taxon>Litoribacter</taxon>
    </lineage>
</organism>